<dbReference type="Proteomes" id="UP000178249">
    <property type="component" value="Unassembled WGS sequence"/>
</dbReference>
<comment type="subcellular location">
    <subcellularLocation>
        <location evidence="9">Cell membrane</location>
        <topology evidence="9">Single-pass membrane protein</topology>
    </subcellularLocation>
    <subcellularLocation>
        <location evidence="1">Membrane</location>
    </subcellularLocation>
</comment>
<evidence type="ECO:0000313" key="11">
    <source>
        <dbReference type="Proteomes" id="UP000178249"/>
    </source>
</evidence>
<accession>A0A1F6C316</accession>
<dbReference type="InterPro" id="IPR005807">
    <property type="entry name" value="SecE_bac"/>
</dbReference>
<dbReference type="GO" id="GO:0005886">
    <property type="term" value="C:plasma membrane"/>
    <property type="evidence" value="ECO:0007669"/>
    <property type="project" value="UniProtKB-SubCell"/>
</dbReference>
<comment type="subunit">
    <text evidence="9">Component of the Sec protein translocase complex. Heterotrimer consisting of SecY, SecE and SecG subunits. The heterotrimers can form oligomers, although 1 heterotrimer is thought to be able to translocate proteins. Interacts with the ribosome. Interacts with SecDF, and other proteins may be involved. Interacts with SecA.</text>
</comment>
<comment type="function">
    <text evidence="9">Essential subunit of the Sec protein translocation channel SecYEG. Clamps together the 2 halves of SecY. May contact the channel plug during translocation.</text>
</comment>
<feature type="transmembrane region" description="Helical" evidence="9">
    <location>
        <begin position="28"/>
        <end position="48"/>
    </location>
</feature>
<dbReference type="GO" id="GO:0065002">
    <property type="term" value="P:intracellular protein transmembrane transport"/>
    <property type="evidence" value="ECO:0007669"/>
    <property type="project" value="UniProtKB-UniRule"/>
</dbReference>
<dbReference type="PANTHER" id="PTHR33910:SF1">
    <property type="entry name" value="PROTEIN TRANSLOCASE SUBUNIT SECE"/>
    <property type="match status" value="1"/>
</dbReference>
<comment type="similarity">
    <text evidence="9">Belongs to the SecE/SEC61-gamma family.</text>
</comment>
<dbReference type="NCBIfam" id="TIGR00964">
    <property type="entry name" value="secE_bact"/>
    <property type="match status" value="1"/>
</dbReference>
<sequence>MIEYLKSSREEIKKVTWPTRQQLIRDTLIVIGISIFLAVFLGGLDYLLSEGLKELLKLKK</sequence>
<protein>
    <recommendedName>
        <fullName evidence="9">Protein translocase subunit SecE</fullName>
    </recommendedName>
</protein>
<dbReference type="GO" id="GO:0008320">
    <property type="term" value="F:protein transmembrane transporter activity"/>
    <property type="evidence" value="ECO:0007669"/>
    <property type="project" value="UniProtKB-UniRule"/>
</dbReference>
<evidence type="ECO:0000256" key="3">
    <source>
        <dbReference type="ARBA" id="ARBA00022475"/>
    </source>
</evidence>
<dbReference type="AlphaFoldDB" id="A0A1F6C316"/>
<proteinExistence type="inferred from homology"/>
<dbReference type="GO" id="GO:0006605">
    <property type="term" value="P:protein targeting"/>
    <property type="evidence" value="ECO:0007669"/>
    <property type="project" value="UniProtKB-UniRule"/>
</dbReference>
<evidence type="ECO:0000256" key="2">
    <source>
        <dbReference type="ARBA" id="ARBA00022448"/>
    </source>
</evidence>
<evidence type="ECO:0000256" key="6">
    <source>
        <dbReference type="ARBA" id="ARBA00022989"/>
    </source>
</evidence>
<dbReference type="GO" id="GO:0043952">
    <property type="term" value="P:protein transport by the Sec complex"/>
    <property type="evidence" value="ECO:0007669"/>
    <property type="project" value="UniProtKB-UniRule"/>
</dbReference>
<evidence type="ECO:0000256" key="5">
    <source>
        <dbReference type="ARBA" id="ARBA00022927"/>
    </source>
</evidence>
<dbReference type="EMBL" id="MFKP01000036">
    <property type="protein sequence ID" value="OGG43584.1"/>
    <property type="molecule type" value="Genomic_DNA"/>
</dbReference>
<comment type="caution">
    <text evidence="10">The sequence shown here is derived from an EMBL/GenBank/DDBJ whole genome shotgun (WGS) entry which is preliminary data.</text>
</comment>
<dbReference type="Pfam" id="PF00584">
    <property type="entry name" value="SecE"/>
    <property type="match status" value="1"/>
</dbReference>
<keyword evidence="6 9" id="KW-1133">Transmembrane helix</keyword>
<evidence type="ECO:0000256" key="9">
    <source>
        <dbReference type="HAMAP-Rule" id="MF_00422"/>
    </source>
</evidence>
<name>A0A1F6C316_9BACT</name>
<dbReference type="PANTHER" id="PTHR33910">
    <property type="entry name" value="PROTEIN TRANSLOCASE SUBUNIT SECE"/>
    <property type="match status" value="1"/>
</dbReference>
<evidence type="ECO:0000256" key="4">
    <source>
        <dbReference type="ARBA" id="ARBA00022692"/>
    </source>
</evidence>
<organism evidence="10 11">
    <name type="scientific">Candidatus Kaiserbacteria bacterium RIFCSPHIGHO2_01_FULL_48_10</name>
    <dbReference type="NCBI Taxonomy" id="1798476"/>
    <lineage>
        <taxon>Bacteria</taxon>
        <taxon>Candidatus Kaiseribacteriota</taxon>
    </lineage>
</organism>
<dbReference type="GO" id="GO:0009306">
    <property type="term" value="P:protein secretion"/>
    <property type="evidence" value="ECO:0007669"/>
    <property type="project" value="UniProtKB-UniRule"/>
</dbReference>
<evidence type="ECO:0000256" key="8">
    <source>
        <dbReference type="ARBA" id="ARBA00023136"/>
    </source>
</evidence>
<dbReference type="HAMAP" id="MF_00422">
    <property type="entry name" value="SecE"/>
    <property type="match status" value="1"/>
</dbReference>
<dbReference type="InterPro" id="IPR001901">
    <property type="entry name" value="Translocase_SecE/Sec61-g"/>
</dbReference>
<evidence type="ECO:0000313" key="10">
    <source>
        <dbReference type="EMBL" id="OGG43584.1"/>
    </source>
</evidence>
<keyword evidence="8 9" id="KW-0472">Membrane</keyword>
<dbReference type="InterPro" id="IPR038379">
    <property type="entry name" value="SecE_sf"/>
</dbReference>
<keyword evidence="5 9" id="KW-0653">Protein transport</keyword>
<gene>
    <name evidence="9" type="primary">secE</name>
    <name evidence="10" type="ORF">A2841_00920</name>
</gene>
<keyword evidence="2 9" id="KW-0813">Transport</keyword>
<evidence type="ECO:0000256" key="7">
    <source>
        <dbReference type="ARBA" id="ARBA00023010"/>
    </source>
</evidence>
<evidence type="ECO:0000256" key="1">
    <source>
        <dbReference type="ARBA" id="ARBA00004370"/>
    </source>
</evidence>
<keyword evidence="7 9" id="KW-0811">Translocation</keyword>
<reference evidence="10 11" key="1">
    <citation type="journal article" date="2016" name="Nat. Commun.">
        <title>Thousands of microbial genomes shed light on interconnected biogeochemical processes in an aquifer system.</title>
        <authorList>
            <person name="Anantharaman K."/>
            <person name="Brown C.T."/>
            <person name="Hug L.A."/>
            <person name="Sharon I."/>
            <person name="Castelle C.J."/>
            <person name="Probst A.J."/>
            <person name="Thomas B.C."/>
            <person name="Singh A."/>
            <person name="Wilkins M.J."/>
            <person name="Karaoz U."/>
            <person name="Brodie E.L."/>
            <person name="Williams K.H."/>
            <person name="Hubbard S.S."/>
            <person name="Banfield J.F."/>
        </authorList>
    </citation>
    <scope>NUCLEOTIDE SEQUENCE [LARGE SCALE GENOMIC DNA]</scope>
</reference>
<keyword evidence="3 9" id="KW-1003">Cell membrane</keyword>
<keyword evidence="4 9" id="KW-0812">Transmembrane</keyword>
<dbReference type="Gene3D" id="1.20.5.1030">
    <property type="entry name" value="Preprotein translocase secy subunit"/>
    <property type="match status" value="1"/>
</dbReference>